<name>A0A316Z5L0_9BASI</name>
<protein>
    <submittedName>
        <fullName evidence="2">Uncharacterized protein</fullName>
    </submittedName>
</protein>
<proteinExistence type="predicted"/>
<evidence type="ECO:0000313" key="3">
    <source>
        <dbReference type="Proteomes" id="UP000245946"/>
    </source>
</evidence>
<evidence type="ECO:0000313" key="2">
    <source>
        <dbReference type="EMBL" id="PWN96586.1"/>
    </source>
</evidence>
<dbReference type="AlphaFoldDB" id="A0A316Z5L0"/>
<dbReference type="Proteomes" id="UP000245946">
    <property type="component" value="Unassembled WGS sequence"/>
</dbReference>
<reference evidence="2 3" key="1">
    <citation type="journal article" date="2018" name="Mol. Biol. Evol.">
        <title>Broad Genomic Sampling Reveals a Smut Pathogenic Ancestry of the Fungal Clade Ustilaginomycotina.</title>
        <authorList>
            <person name="Kijpornyongpan T."/>
            <person name="Mondo S.J."/>
            <person name="Barry K."/>
            <person name="Sandor L."/>
            <person name="Lee J."/>
            <person name="Lipzen A."/>
            <person name="Pangilinan J."/>
            <person name="LaButti K."/>
            <person name="Hainaut M."/>
            <person name="Henrissat B."/>
            <person name="Grigoriev I.V."/>
            <person name="Spatafora J.W."/>
            <person name="Aime M.C."/>
        </authorList>
    </citation>
    <scope>NUCLEOTIDE SEQUENCE [LARGE SCALE GENOMIC DNA]</scope>
    <source>
        <strain evidence="2 3">MCA 4186</strain>
    </source>
</reference>
<feature type="compositionally biased region" description="Pro residues" evidence="1">
    <location>
        <begin position="161"/>
        <end position="183"/>
    </location>
</feature>
<dbReference type="RefSeq" id="XP_025596865.1">
    <property type="nucleotide sequence ID" value="XM_025745827.1"/>
</dbReference>
<keyword evidence="3" id="KW-1185">Reference proteome</keyword>
<gene>
    <name evidence="2" type="ORF">FA09DRAFT_77732</name>
</gene>
<dbReference type="EMBL" id="KZ819298">
    <property type="protein sequence ID" value="PWN96586.1"/>
    <property type="molecule type" value="Genomic_DNA"/>
</dbReference>
<accession>A0A316Z5L0</accession>
<dbReference type="GeneID" id="37273371"/>
<organism evidence="2 3">
    <name type="scientific">Tilletiopsis washingtonensis</name>
    <dbReference type="NCBI Taxonomy" id="58919"/>
    <lineage>
        <taxon>Eukaryota</taxon>
        <taxon>Fungi</taxon>
        <taxon>Dikarya</taxon>
        <taxon>Basidiomycota</taxon>
        <taxon>Ustilaginomycotina</taxon>
        <taxon>Exobasidiomycetes</taxon>
        <taxon>Entylomatales</taxon>
        <taxon>Entylomatales incertae sedis</taxon>
        <taxon>Tilletiopsis</taxon>
    </lineage>
</organism>
<feature type="region of interest" description="Disordered" evidence="1">
    <location>
        <begin position="86"/>
        <end position="131"/>
    </location>
</feature>
<evidence type="ECO:0000256" key="1">
    <source>
        <dbReference type="SAM" id="MobiDB-lite"/>
    </source>
</evidence>
<feature type="region of interest" description="Disordered" evidence="1">
    <location>
        <begin position="157"/>
        <end position="186"/>
    </location>
</feature>
<sequence>MHERRCMAHLAAASPRLARRRGLRRCPRRRPSLHAPCACMRGGHLLARQLPCGNVRPGYGAARERRGCCSAVSAACAASSGRRTARQRSISCSAGGRHRTRSAAWRDRPDGRRRARRSASTPAPVPAARPQPQLAHTLLPAPAMGHACVSHVAPHTLLSSSPPPASATPSPVVRPPRPAPPLRAPFLAAPRASSSPLAARSAAAHASLGRAEPLRLHLLALL</sequence>